<dbReference type="AlphaFoldDB" id="A0A2M7AXR3"/>
<evidence type="ECO:0000313" key="3">
    <source>
        <dbReference type="EMBL" id="PIU75333.1"/>
    </source>
</evidence>
<accession>A0A2M7AXR3</accession>
<keyword evidence="1" id="KW-0808">Transferase</keyword>
<dbReference type="SUPFAM" id="SSF53335">
    <property type="entry name" value="S-adenosyl-L-methionine-dependent methyltransferases"/>
    <property type="match status" value="1"/>
</dbReference>
<organism evidence="3 4">
    <name type="scientific">Candidatus Portnoybacteria bacterium CG06_land_8_20_14_3_00_39_12</name>
    <dbReference type="NCBI Taxonomy" id="1974809"/>
    <lineage>
        <taxon>Bacteria</taxon>
        <taxon>Candidatus Portnoyibacteriota</taxon>
    </lineage>
</organism>
<reference evidence="4" key="1">
    <citation type="submission" date="2017-09" db="EMBL/GenBank/DDBJ databases">
        <title>Depth-based differentiation of microbial function through sediment-hosted aquifers and enrichment of novel symbionts in the deep terrestrial subsurface.</title>
        <authorList>
            <person name="Probst A.J."/>
            <person name="Ladd B."/>
            <person name="Jarett J.K."/>
            <person name="Geller-Mcgrath D.E."/>
            <person name="Sieber C.M.K."/>
            <person name="Emerson J.B."/>
            <person name="Anantharaman K."/>
            <person name="Thomas B.C."/>
            <person name="Malmstrom R."/>
            <person name="Stieglmeier M."/>
            <person name="Klingl A."/>
            <person name="Woyke T."/>
            <person name="Ryan C.M."/>
            <person name="Banfield J.F."/>
        </authorList>
    </citation>
    <scope>NUCLEOTIDE SEQUENCE [LARGE SCALE GENOMIC DNA]</scope>
</reference>
<comment type="caution">
    <text evidence="3">The sequence shown here is derived from an EMBL/GenBank/DDBJ whole genome shotgun (WGS) entry which is preliminary data.</text>
</comment>
<protein>
    <recommendedName>
        <fullName evidence="2">Methyltransferase type 11 domain-containing protein</fullName>
    </recommendedName>
</protein>
<proteinExistence type="predicted"/>
<dbReference type="CDD" id="cd02440">
    <property type="entry name" value="AdoMet_MTases"/>
    <property type="match status" value="1"/>
</dbReference>
<evidence type="ECO:0000313" key="4">
    <source>
        <dbReference type="Proteomes" id="UP000228775"/>
    </source>
</evidence>
<dbReference type="InterPro" id="IPR013216">
    <property type="entry name" value="Methyltransf_11"/>
</dbReference>
<dbReference type="PANTHER" id="PTHR44068:SF11">
    <property type="entry name" value="GERANYL DIPHOSPHATE 2-C-METHYLTRANSFERASE"/>
    <property type="match status" value="1"/>
</dbReference>
<evidence type="ECO:0000259" key="2">
    <source>
        <dbReference type="Pfam" id="PF08241"/>
    </source>
</evidence>
<dbReference type="Proteomes" id="UP000228775">
    <property type="component" value="Unassembled WGS sequence"/>
</dbReference>
<dbReference type="Pfam" id="PF08241">
    <property type="entry name" value="Methyltransf_11"/>
    <property type="match status" value="1"/>
</dbReference>
<gene>
    <name evidence="3" type="ORF">COS76_01265</name>
</gene>
<dbReference type="GO" id="GO:0008757">
    <property type="term" value="F:S-adenosylmethionine-dependent methyltransferase activity"/>
    <property type="evidence" value="ECO:0007669"/>
    <property type="project" value="InterPro"/>
</dbReference>
<name>A0A2M7AXR3_9BACT</name>
<sequence length="217" mass="25299">MRNHKEEIAFLETNRYLYQNPLTGLVHRMGHRLVQQLISTPRGKLIDLGCGKGDHFPYMANCNFIGLDNDKKLLSLAKKQYPTANLCHGDIYHLSFADKSFDGALAIGVLEHLSNLDQALKEIQRILRPDKELVVLIPTENYIYKLGRRLIVKRHIEKKCQVDYNKLVQKEHVNSHQKIVKQLERYFKITKKIGTPFIVPIFWLNCFTIIQCQNHHL</sequence>
<dbReference type="InterPro" id="IPR029063">
    <property type="entry name" value="SAM-dependent_MTases_sf"/>
</dbReference>
<dbReference type="InterPro" id="IPR050447">
    <property type="entry name" value="Erg6_SMT_methyltransf"/>
</dbReference>
<feature type="domain" description="Methyltransferase type 11" evidence="2">
    <location>
        <begin position="47"/>
        <end position="134"/>
    </location>
</feature>
<evidence type="ECO:0000256" key="1">
    <source>
        <dbReference type="ARBA" id="ARBA00022679"/>
    </source>
</evidence>
<dbReference type="Gene3D" id="3.40.50.150">
    <property type="entry name" value="Vaccinia Virus protein VP39"/>
    <property type="match status" value="1"/>
</dbReference>
<dbReference type="EMBL" id="PEVY01000027">
    <property type="protein sequence ID" value="PIU75333.1"/>
    <property type="molecule type" value="Genomic_DNA"/>
</dbReference>
<dbReference type="PANTHER" id="PTHR44068">
    <property type="entry name" value="ZGC:194242"/>
    <property type="match status" value="1"/>
</dbReference>